<dbReference type="Proteomes" id="UP000800035">
    <property type="component" value="Unassembled WGS sequence"/>
</dbReference>
<evidence type="ECO:0000256" key="3">
    <source>
        <dbReference type="ARBA" id="ARBA00022833"/>
    </source>
</evidence>
<keyword evidence="7" id="KW-1185">Reference proteome</keyword>
<proteinExistence type="predicted"/>
<dbReference type="PROSITE" id="PS00518">
    <property type="entry name" value="ZF_RING_1"/>
    <property type="match status" value="1"/>
</dbReference>
<evidence type="ECO:0000313" key="7">
    <source>
        <dbReference type="Proteomes" id="UP000800035"/>
    </source>
</evidence>
<protein>
    <recommendedName>
        <fullName evidence="5">RING-type domain-containing protein</fullName>
    </recommendedName>
</protein>
<evidence type="ECO:0000259" key="5">
    <source>
        <dbReference type="PROSITE" id="PS50089"/>
    </source>
</evidence>
<reference evidence="6" key="1">
    <citation type="journal article" date="2020" name="Stud. Mycol.">
        <title>101 Dothideomycetes genomes: a test case for predicting lifestyles and emergence of pathogens.</title>
        <authorList>
            <person name="Haridas S."/>
            <person name="Albert R."/>
            <person name="Binder M."/>
            <person name="Bloem J."/>
            <person name="Labutti K."/>
            <person name="Salamov A."/>
            <person name="Andreopoulos B."/>
            <person name="Baker S."/>
            <person name="Barry K."/>
            <person name="Bills G."/>
            <person name="Bluhm B."/>
            <person name="Cannon C."/>
            <person name="Castanera R."/>
            <person name="Culley D."/>
            <person name="Daum C."/>
            <person name="Ezra D."/>
            <person name="Gonzalez J."/>
            <person name="Henrissat B."/>
            <person name="Kuo A."/>
            <person name="Liang C."/>
            <person name="Lipzen A."/>
            <person name="Lutzoni F."/>
            <person name="Magnuson J."/>
            <person name="Mondo S."/>
            <person name="Nolan M."/>
            <person name="Ohm R."/>
            <person name="Pangilinan J."/>
            <person name="Park H.-J."/>
            <person name="Ramirez L."/>
            <person name="Alfaro M."/>
            <person name="Sun H."/>
            <person name="Tritt A."/>
            <person name="Yoshinaga Y."/>
            <person name="Zwiers L.-H."/>
            <person name="Turgeon B."/>
            <person name="Goodwin S."/>
            <person name="Spatafora J."/>
            <person name="Crous P."/>
            <person name="Grigoriev I."/>
        </authorList>
    </citation>
    <scope>NUCLEOTIDE SEQUENCE</scope>
    <source>
        <strain evidence="6">CBS 675.92</strain>
    </source>
</reference>
<evidence type="ECO:0000256" key="4">
    <source>
        <dbReference type="PROSITE-ProRule" id="PRU00175"/>
    </source>
</evidence>
<evidence type="ECO:0000256" key="1">
    <source>
        <dbReference type="ARBA" id="ARBA00022723"/>
    </source>
</evidence>
<dbReference type="InterPro" id="IPR001841">
    <property type="entry name" value="Znf_RING"/>
</dbReference>
<keyword evidence="1" id="KW-0479">Metal-binding</keyword>
<evidence type="ECO:0000313" key="6">
    <source>
        <dbReference type="EMBL" id="KAF1950560.1"/>
    </source>
</evidence>
<sequence length="245" mass="27502">MPTTIVSRGFEASQSRRTHNLPSIQRISVPALEELLNKPHVRNNSPEAGRIVSCFAILSATIAYEDYQSHELALAAVTEQWEALVHETDLNNDNRTYMKNHNLSVTVCRLYKGVHIERRRGLRGEALSLRAAALVTLTGLKFLEIKDDQDPRFRNLTPGRDQLFPIAAPAPRQRKQRLDIETISESIHGRPGNRECGICFEKPTRIKILKSCGHYFCVICLDEWVNGGGEGATESCPVCKTKLRG</sequence>
<dbReference type="GO" id="GO:0008270">
    <property type="term" value="F:zinc ion binding"/>
    <property type="evidence" value="ECO:0007669"/>
    <property type="project" value="UniProtKB-KW"/>
</dbReference>
<dbReference type="SUPFAM" id="SSF57850">
    <property type="entry name" value="RING/U-box"/>
    <property type="match status" value="1"/>
</dbReference>
<dbReference type="InterPro" id="IPR017907">
    <property type="entry name" value="Znf_RING_CS"/>
</dbReference>
<accession>A0A6A5TE37</accession>
<dbReference type="OrthoDB" id="3788825at2759"/>
<dbReference type="SMART" id="SM00184">
    <property type="entry name" value="RING"/>
    <property type="match status" value="1"/>
</dbReference>
<dbReference type="InterPro" id="IPR013083">
    <property type="entry name" value="Znf_RING/FYVE/PHD"/>
</dbReference>
<evidence type="ECO:0000256" key="2">
    <source>
        <dbReference type="ARBA" id="ARBA00022771"/>
    </source>
</evidence>
<organism evidence="6 7">
    <name type="scientific">Byssothecium circinans</name>
    <dbReference type="NCBI Taxonomy" id="147558"/>
    <lineage>
        <taxon>Eukaryota</taxon>
        <taxon>Fungi</taxon>
        <taxon>Dikarya</taxon>
        <taxon>Ascomycota</taxon>
        <taxon>Pezizomycotina</taxon>
        <taxon>Dothideomycetes</taxon>
        <taxon>Pleosporomycetidae</taxon>
        <taxon>Pleosporales</taxon>
        <taxon>Massarineae</taxon>
        <taxon>Massarinaceae</taxon>
        <taxon>Byssothecium</taxon>
    </lineage>
</organism>
<dbReference type="Pfam" id="PF00097">
    <property type="entry name" value="zf-C3HC4"/>
    <property type="match status" value="1"/>
</dbReference>
<dbReference type="InterPro" id="IPR018957">
    <property type="entry name" value="Znf_C3HC4_RING-type"/>
</dbReference>
<feature type="domain" description="RING-type" evidence="5">
    <location>
        <begin position="196"/>
        <end position="240"/>
    </location>
</feature>
<dbReference type="Gene3D" id="3.30.40.10">
    <property type="entry name" value="Zinc/RING finger domain, C3HC4 (zinc finger)"/>
    <property type="match status" value="1"/>
</dbReference>
<name>A0A6A5TE37_9PLEO</name>
<dbReference type="AlphaFoldDB" id="A0A6A5TE37"/>
<gene>
    <name evidence="6" type="ORF">CC80DRAFT_229020</name>
</gene>
<dbReference type="PROSITE" id="PS50089">
    <property type="entry name" value="ZF_RING_2"/>
    <property type="match status" value="1"/>
</dbReference>
<keyword evidence="3" id="KW-0862">Zinc</keyword>
<keyword evidence="2 4" id="KW-0863">Zinc-finger</keyword>
<dbReference type="EMBL" id="ML977025">
    <property type="protein sequence ID" value="KAF1950560.1"/>
    <property type="molecule type" value="Genomic_DNA"/>
</dbReference>